<proteinExistence type="predicted"/>
<name>A0A455SSQ5_9CHLR</name>
<sequence length="136" mass="16005">MNYQKQTMKRAFAEICQGVDPWIALGNFMNEWFVYSVDDRSQLVSEPIHLPEQATPSQLQWAAFCAASVEYLCQKYNVPCPSWPQTLNFKLPIPWYYPAKTQYLIERTPEPFRRRNIYCGDKMFNNKTEIRSPLGI</sequence>
<gene>
    <name evidence="1" type="ORF">KTC_48470</name>
    <name evidence="2" type="ORF">KTC_49120</name>
    <name evidence="3" type="ORF">KTC_49770</name>
</gene>
<evidence type="ECO:0000313" key="3">
    <source>
        <dbReference type="EMBL" id="BBH90226.1"/>
    </source>
</evidence>
<dbReference type="EMBL" id="AP019376">
    <property type="protein sequence ID" value="BBH90161.1"/>
    <property type="molecule type" value="Genomic_DNA"/>
</dbReference>
<dbReference type="AlphaFoldDB" id="A0A455SSQ5"/>
<dbReference type="EMBL" id="AP019376">
    <property type="protein sequence ID" value="BBH90226.1"/>
    <property type="molecule type" value="Genomic_DNA"/>
</dbReference>
<organism evidence="2">
    <name type="scientific">Thermosporothrix sp. COM3</name>
    <dbReference type="NCBI Taxonomy" id="2490863"/>
    <lineage>
        <taxon>Bacteria</taxon>
        <taxon>Bacillati</taxon>
        <taxon>Chloroflexota</taxon>
        <taxon>Ktedonobacteria</taxon>
        <taxon>Ktedonobacterales</taxon>
        <taxon>Thermosporotrichaceae</taxon>
        <taxon>Thermosporothrix</taxon>
    </lineage>
</organism>
<dbReference type="EMBL" id="AP019376">
    <property type="protein sequence ID" value="BBH90096.1"/>
    <property type="molecule type" value="Genomic_DNA"/>
</dbReference>
<evidence type="ECO:0000313" key="1">
    <source>
        <dbReference type="EMBL" id="BBH90096.1"/>
    </source>
</evidence>
<accession>A0A455SSQ5</accession>
<reference evidence="2" key="1">
    <citation type="submission" date="2018-12" db="EMBL/GenBank/DDBJ databases">
        <title>Novel natural products biosynthetic potential of the class Ktedonobacteria.</title>
        <authorList>
            <person name="Zheng Y."/>
            <person name="Saitou A."/>
            <person name="Wang C.M."/>
            <person name="Toyoda A."/>
            <person name="Minakuchi Y."/>
            <person name="Sekiguchi Y."/>
            <person name="Ueda K."/>
            <person name="Takano H."/>
            <person name="Sakai Y."/>
            <person name="Yokota A."/>
            <person name="Yabe S."/>
        </authorList>
    </citation>
    <scope>NUCLEOTIDE SEQUENCE</scope>
    <source>
        <strain evidence="2">COM3</strain>
    </source>
</reference>
<evidence type="ECO:0000313" key="2">
    <source>
        <dbReference type="EMBL" id="BBH90161.1"/>
    </source>
</evidence>
<protein>
    <submittedName>
        <fullName evidence="2">Uncharacterized protein</fullName>
    </submittedName>
</protein>